<evidence type="ECO:0000313" key="1">
    <source>
        <dbReference type="EMBL" id="MBB5316458.1"/>
    </source>
</evidence>
<protein>
    <submittedName>
        <fullName evidence="1">Uncharacterized protein</fullName>
    </submittedName>
</protein>
<gene>
    <name evidence="1" type="ORF">HDF09_001108</name>
</gene>
<sequence length="33" mass="3680">MVHDLVLALVFLAMIIAPALLAMRSDKQEKDIL</sequence>
<organism evidence="1 2">
    <name type="scientific">Tunturiibacter empetritectus</name>
    <dbReference type="NCBI Taxonomy" id="3069691"/>
    <lineage>
        <taxon>Bacteria</taxon>
        <taxon>Pseudomonadati</taxon>
        <taxon>Acidobacteriota</taxon>
        <taxon>Terriglobia</taxon>
        <taxon>Terriglobales</taxon>
        <taxon>Acidobacteriaceae</taxon>
        <taxon>Tunturiibacter</taxon>
    </lineage>
</organism>
<dbReference type="Proteomes" id="UP000568106">
    <property type="component" value="Unassembled WGS sequence"/>
</dbReference>
<dbReference type="EMBL" id="JACHDY010000001">
    <property type="protein sequence ID" value="MBB5316458.1"/>
    <property type="molecule type" value="Genomic_DNA"/>
</dbReference>
<name>A0A7W8IFZ8_9BACT</name>
<evidence type="ECO:0000313" key="2">
    <source>
        <dbReference type="Proteomes" id="UP000568106"/>
    </source>
</evidence>
<keyword evidence="2" id="KW-1185">Reference proteome</keyword>
<comment type="caution">
    <text evidence="1">The sequence shown here is derived from an EMBL/GenBank/DDBJ whole genome shotgun (WGS) entry which is preliminary data.</text>
</comment>
<proteinExistence type="predicted"/>
<accession>A0A7W8IFZ8</accession>
<reference evidence="1" key="1">
    <citation type="submission" date="2020-08" db="EMBL/GenBank/DDBJ databases">
        <title>Genomic Encyclopedia of Type Strains, Phase IV (KMG-V): Genome sequencing to study the core and pangenomes of soil and plant-associated prokaryotes.</title>
        <authorList>
            <person name="Whitman W."/>
        </authorList>
    </citation>
    <scope>NUCLEOTIDE SEQUENCE [LARGE SCALE GENOMIC DNA]</scope>
    <source>
        <strain evidence="1">M8UP27</strain>
    </source>
</reference>